<gene>
    <name evidence="1" type="ORF">NC653_024875</name>
</gene>
<dbReference type="InterPro" id="IPR046848">
    <property type="entry name" value="E_motif"/>
</dbReference>
<accession>A0AAD6Q990</accession>
<evidence type="ECO:0000313" key="2">
    <source>
        <dbReference type="Proteomes" id="UP001164929"/>
    </source>
</evidence>
<name>A0AAD6Q990_9ROSI</name>
<keyword evidence="2" id="KW-1185">Reference proteome</keyword>
<organism evidence="1 2">
    <name type="scientific">Populus alba x Populus x berolinensis</name>
    <dbReference type="NCBI Taxonomy" id="444605"/>
    <lineage>
        <taxon>Eukaryota</taxon>
        <taxon>Viridiplantae</taxon>
        <taxon>Streptophyta</taxon>
        <taxon>Embryophyta</taxon>
        <taxon>Tracheophyta</taxon>
        <taxon>Spermatophyta</taxon>
        <taxon>Magnoliopsida</taxon>
        <taxon>eudicotyledons</taxon>
        <taxon>Gunneridae</taxon>
        <taxon>Pentapetalae</taxon>
        <taxon>rosids</taxon>
        <taxon>fabids</taxon>
        <taxon>Malpighiales</taxon>
        <taxon>Salicaceae</taxon>
        <taxon>Saliceae</taxon>
        <taxon>Populus</taxon>
    </lineage>
</organism>
<proteinExistence type="predicted"/>
<dbReference type="Proteomes" id="UP001164929">
    <property type="component" value="Chromosome 10"/>
</dbReference>
<dbReference type="Pfam" id="PF20431">
    <property type="entry name" value="E_motif"/>
    <property type="match status" value="1"/>
</dbReference>
<dbReference type="AlphaFoldDB" id="A0AAD6Q990"/>
<dbReference type="EMBL" id="JAQIZT010000010">
    <property type="protein sequence ID" value="KAJ6981608.1"/>
    <property type="molecule type" value="Genomic_DNA"/>
</dbReference>
<protein>
    <submittedName>
        <fullName evidence="1">Uncharacterized protein</fullName>
    </submittedName>
</protein>
<sequence>MLVPGLCKAEDLEAAEESFDGMLKWQPHNALDLYACFRNKAYGTFILGIIPASSQWLPIQLAEIPGAALFKIEPDYSGNHVLLSDINAAAGSWDHVAKVRAMTRENRVQKNRSSSR</sequence>
<evidence type="ECO:0000313" key="1">
    <source>
        <dbReference type="EMBL" id="KAJ6981608.1"/>
    </source>
</evidence>
<reference evidence="1" key="1">
    <citation type="journal article" date="2023" name="Mol. Ecol. Resour.">
        <title>Chromosome-level genome assembly of a triploid poplar Populus alba 'Berolinensis'.</title>
        <authorList>
            <person name="Chen S."/>
            <person name="Yu Y."/>
            <person name="Wang X."/>
            <person name="Wang S."/>
            <person name="Zhang T."/>
            <person name="Zhou Y."/>
            <person name="He R."/>
            <person name="Meng N."/>
            <person name="Wang Y."/>
            <person name="Liu W."/>
            <person name="Liu Z."/>
            <person name="Liu J."/>
            <person name="Guo Q."/>
            <person name="Huang H."/>
            <person name="Sederoff R.R."/>
            <person name="Wang G."/>
            <person name="Qu G."/>
            <person name="Chen S."/>
        </authorList>
    </citation>
    <scope>NUCLEOTIDE SEQUENCE</scope>
    <source>
        <strain evidence="1">SC-2020</strain>
    </source>
</reference>
<comment type="caution">
    <text evidence="1">The sequence shown here is derived from an EMBL/GenBank/DDBJ whole genome shotgun (WGS) entry which is preliminary data.</text>
</comment>